<geneLocation type="plasmid" evidence="1">
    <name>III</name>
</geneLocation>
<organism evidence="1 2">
    <name type="scientific">Cupriavidus taiwanensis</name>
    <dbReference type="NCBI Taxonomy" id="164546"/>
    <lineage>
        <taxon>Bacteria</taxon>
        <taxon>Pseudomonadati</taxon>
        <taxon>Pseudomonadota</taxon>
        <taxon>Betaproteobacteria</taxon>
        <taxon>Burkholderiales</taxon>
        <taxon>Burkholderiaceae</taxon>
        <taxon>Cupriavidus</taxon>
    </lineage>
</organism>
<reference evidence="1 2" key="1">
    <citation type="submission" date="2018-01" db="EMBL/GenBank/DDBJ databases">
        <authorList>
            <person name="Gaut B.S."/>
            <person name="Morton B.R."/>
            <person name="Clegg M.T."/>
            <person name="Duvall M.R."/>
        </authorList>
    </citation>
    <scope>NUCLEOTIDE SEQUENCE [LARGE SCALE GENOMIC DNA]</scope>
    <source>
        <strain evidence="1">Cupriavidus taiwanensis LMG 19425</strain>
        <plasmid evidence="2">Plasmid iii</plasmid>
    </source>
</reference>
<dbReference type="Proteomes" id="UP000255505">
    <property type="component" value="Plasmid III"/>
</dbReference>
<evidence type="ECO:0000313" key="1">
    <source>
        <dbReference type="EMBL" id="SPK77767.1"/>
    </source>
</evidence>
<accession>A0A375IT47</accession>
<proteinExistence type="predicted"/>
<protein>
    <submittedName>
        <fullName evidence="1">Uncharacterized protein</fullName>
    </submittedName>
</protein>
<evidence type="ECO:0000313" key="2">
    <source>
        <dbReference type="Proteomes" id="UP000255505"/>
    </source>
</evidence>
<dbReference type="AlphaFoldDB" id="A0A375IT47"/>
<sequence length="60" mass="6959">MLLARFTSIDQGEDRASLIRELLYVVPMIYSHEKNHDPGSKDYRKKQNRLCVLLLSPVAE</sequence>
<name>A0A375IT47_9BURK</name>
<gene>
    <name evidence="1" type="ORF">CT19425_P70107</name>
</gene>
<keyword evidence="1" id="KW-0614">Plasmid</keyword>
<dbReference type="EMBL" id="LT991978">
    <property type="protein sequence ID" value="SPK77767.1"/>
    <property type="molecule type" value="Genomic_DNA"/>
</dbReference>